<dbReference type="AlphaFoldDB" id="A0A8J2WQ28"/>
<evidence type="ECO:0000256" key="1">
    <source>
        <dbReference type="SAM" id="SignalP"/>
    </source>
</evidence>
<comment type="caution">
    <text evidence="2">The sequence shown here is derived from an EMBL/GenBank/DDBJ whole genome shotgun (WGS) entry which is preliminary data.</text>
</comment>
<keyword evidence="1" id="KW-0732">Signal</keyword>
<proteinExistence type="predicted"/>
<feature type="chain" id="PRO_5035153299" evidence="1">
    <location>
        <begin position="24"/>
        <end position="72"/>
    </location>
</feature>
<name>A0A8J2WQ28_9CRUS</name>
<keyword evidence="3" id="KW-1185">Reference proteome</keyword>
<evidence type="ECO:0000313" key="2">
    <source>
        <dbReference type="EMBL" id="CAH0113082.1"/>
    </source>
</evidence>
<evidence type="ECO:0000313" key="3">
    <source>
        <dbReference type="Proteomes" id="UP000789390"/>
    </source>
</evidence>
<gene>
    <name evidence="2" type="ORF">DGAL_LOCUS16884</name>
</gene>
<protein>
    <submittedName>
        <fullName evidence="2">Uncharacterized protein</fullName>
    </submittedName>
</protein>
<dbReference type="EMBL" id="CAKKLH010000336">
    <property type="protein sequence ID" value="CAH0113082.1"/>
    <property type="molecule type" value="Genomic_DNA"/>
</dbReference>
<sequence>MSMLKVACLCLLVLAVCGPVVLAQPVMIRSAYDYVDDSYLAKTPQQPSNVNKDGNQRFFGGAYKAGYGAFKG</sequence>
<feature type="signal peptide" evidence="1">
    <location>
        <begin position="1"/>
        <end position="23"/>
    </location>
</feature>
<reference evidence="2" key="1">
    <citation type="submission" date="2021-11" db="EMBL/GenBank/DDBJ databases">
        <authorList>
            <person name="Schell T."/>
        </authorList>
    </citation>
    <scope>NUCLEOTIDE SEQUENCE</scope>
    <source>
        <strain evidence="2">M5</strain>
    </source>
</reference>
<dbReference type="Proteomes" id="UP000789390">
    <property type="component" value="Unassembled WGS sequence"/>
</dbReference>
<organism evidence="2 3">
    <name type="scientific">Daphnia galeata</name>
    <dbReference type="NCBI Taxonomy" id="27404"/>
    <lineage>
        <taxon>Eukaryota</taxon>
        <taxon>Metazoa</taxon>
        <taxon>Ecdysozoa</taxon>
        <taxon>Arthropoda</taxon>
        <taxon>Crustacea</taxon>
        <taxon>Branchiopoda</taxon>
        <taxon>Diplostraca</taxon>
        <taxon>Cladocera</taxon>
        <taxon>Anomopoda</taxon>
        <taxon>Daphniidae</taxon>
        <taxon>Daphnia</taxon>
    </lineage>
</organism>
<accession>A0A8J2WQ28</accession>